<dbReference type="Pfam" id="PF13167">
    <property type="entry name" value="GTP-bdg_N"/>
    <property type="match status" value="1"/>
</dbReference>
<gene>
    <name evidence="5 7" type="primary">hflX</name>
    <name evidence="7" type="ORF">N4G62_01030</name>
</gene>
<name>A0ABU5LL01_9SPHN</name>
<comment type="subunit">
    <text evidence="5">Monomer. Associates with the 50S ribosomal subunit.</text>
</comment>
<dbReference type="Pfam" id="PF01926">
    <property type="entry name" value="MMR_HSR1"/>
    <property type="match status" value="1"/>
</dbReference>
<keyword evidence="1" id="KW-0479">Metal-binding</keyword>
<dbReference type="Gene3D" id="3.40.50.11060">
    <property type="entry name" value="GTPase HflX, N-terminal domain"/>
    <property type="match status" value="1"/>
</dbReference>
<comment type="caution">
    <text evidence="7">The sequence shown here is derived from an EMBL/GenBank/DDBJ whole genome shotgun (WGS) entry which is preliminary data.</text>
</comment>
<dbReference type="InterPro" id="IPR042108">
    <property type="entry name" value="GTPase_HflX_N_sf"/>
</dbReference>
<dbReference type="PIRSF" id="PIRSF006809">
    <property type="entry name" value="GTP-binding_hflX_prd"/>
    <property type="match status" value="1"/>
</dbReference>
<evidence type="ECO:0000256" key="5">
    <source>
        <dbReference type="HAMAP-Rule" id="MF_00900"/>
    </source>
</evidence>
<dbReference type="HAMAP" id="MF_00900">
    <property type="entry name" value="GTPase_HflX"/>
    <property type="match status" value="1"/>
</dbReference>
<dbReference type="InterPro" id="IPR032305">
    <property type="entry name" value="GTP-bd_M"/>
</dbReference>
<dbReference type="InterPro" id="IPR025121">
    <property type="entry name" value="GTPase_HflX_N"/>
</dbReference>
<dbReference type="InterPro" id="IPR016496">
    <property type="entry name" value="GTPase_HflX"/>
</dbReference>
<proteinExistence type="inferred from homology"/>
<evidence type="ECO:0000313" key="8">
    <source>
        <dbReference type="Proteomes" id="UP001292182"/>
    </source>
</evidence>
<comment type="function">
    <text evidence="5">GTPase that associates with the 50S ribosomal subunit and may have a role during protein synthesis or ribosome biogenesis.</text>
</comment>
<keyword evidence="8" id="KW-1185">Reference proteome</keyword>
<dbReference type="Proteomes" id="UP001292182">
    <property type="component" value="Unassembled WGS sequence"/>
</dbReference>
<evidence type="ECO:0000256" key="4">
    <source>
        <dbReference type="ARBA" id="ARBA00023134"/>
    </source>
</evidence>
<dbReference type="InterPro" id="IPR027417">
    <property type="entry name" value="P-loop_NTPase"/>
</dbReference>
<keyword evidence="3" id="KW-0460">Magnesium</keyword>
<dbReference type="Gene3D" id="6.10.250.2860">
    <property type="match status" value="1"/>
</dbReference>
<protein>
    <recommendedName>
        <fullName evidence="5">GTPase HflX</fullName>
    </recommendedName>
    <alternativeName>
        <fullName evidence="5">GTP-binding protein HflX</fullName>
    </alternativeName>
</protein>
<keyword evidence="4 5" id="KW-0342">GTP-binding</keyword>
<dbReference type="NCBIfam" id="TIGR03156">
    <property type="entry name" value="GTP_HflX"/>
    <property type="match status" value="1"/>
</dbReference>
<accession>A0ABU5LL01</accession>
<organism evidence="7 8">
    <name type="scientific">Sphingomonas sanguinis</name>
    <dbReference type="NCBI Taxonomy" id="33051"/>
    <lineage>
        <taxon>Bacteria</taxon>
        <taxon>Pseudomonadati</taxon>
        <taxon>Pseudomonadota</taxon>
        <taxon>Alphaproteobacteria</taxon>
        <taxon>Sphingomonadales</taxon>
        <taxon>Sphingomonadaceae</taxon>
        <taxon>Sphingomonas</taxon>
    </lineage>
</organism>
<dbReference type="InterPro" id="IPR006073">
    <property type="entry name" value="GTP-bd"/>
</dbReference>
<dbReference type="InterPro" id="IPR030394">
    <property type="entry name" value="G_HFLX_dom"/>
</dbReference>
<dbReference type="RefSeq" id="WP_322538150.1">
    <property type="nucleotide sequence ID" value="NZ_JAOBTW010000001.1"/>
</dbReference>
<dbReference type="PROSITE" id="PS51705">
    <property type="entry name" value="G_HFLX"/>
    <property type="match status" value="1"/>
</dbReference>
<dbReference type="Pfam" id="PF19275">
    <property type="entry name" value="HflX_C"/>
    <property type="match status" value="1"/>
</dbReference>
<dbReference type="SUPFAM" id="SSF52540">
    <property type="entry name" value="P-loop containing nucleoside triphosphate hydrolases"/>
    <property type="match status" value="1"/>
</dbReference>
<reference evidence="8" key="1">
    <citation type="submission" date="2023-07" db="EMBL/GenBank/DDBJ databases">
        <title>Whole genome sequence analysis of rice epiphytic Sphingomonas sanguinis OsEp_Plm_15B2.</title>
        <authorList>
            <person name="Sahu K.P."/>
            <person name="Asharani P."/>
            <person name="Reddy B."/>
            <person name="Kumar A."/>
        </authorList>
    </citation>
    <scope>NUCLEOTIDE SEQUENCE [LARGE SCALE GENOMIC DNA]</scope>
    <source>
        <strain evidence="8">OsEp_Plm_15B2</strain>
    </source>
</reference>
<comment type="subcellular location">
    <subcellularLocation>
        <location evidence="5">Cytoplasm</location>
    </subcellularLocation>
    <text evidence="5">May associate with membranes.</text>
</comment>
<dbReference type="PANTHER" id="PTHR10229">
    <property type="entry name" value="GTP-BINDING PROTEIN HFLX"/>
    <property type="match status" value="1"/>
</dbReference>
<comment type="similarity">
    <text evidence="5">Belongs to the TRAFAC class OBG-HflX-like GTPase superfamily. HflX GTPase family.</text>
</comment>
<evidence type="ECO:0000256" key="1">
    <source>
        <dbReference type="ARBA" id="ARBA00022723"/>
    </source>
</evidence>
<evidence type="ECO:0000313" key="7">
    <source>
        <dbReference type="EMBL" id="MDZ7280609.1"/>
    </source>
</evidence>
<evidence type="ECO:0000256" key="2">
    <source>
        <dbReference type="ARBA" id="ARBA00022741"/>
    </source>
</evidence>
<dbReference type="PRINTS" id="PR00326">
    <property type="entry name" value="GTP1OBG"/>
</dbReference>
<evidence type="ECO:0000256" key="3">
    <source>
        <dbReference type="ARBA" id="ARBA00022842"/>
    </source>
</evidence>
<dbReference type="InterPro" id="IPR045498">
    <property type="entry name" value="HflX_C"/>
</dbReference>
<dbReference type="PANTHER" id="PTHR10229:SF0">
    <property type="entry name" value="GTP-BINDING PROTEIN 6-RELATED"/>
    <property type="match status" value="1"/>
</dbReference>
<dbReference type="EMBL" id="JAOBTW010000001">
    <property type="protein sequence ID" value="MDZ7280609.1"/>
    <property type="molecule type" value="Genomic_DNA"/>
</dbReference>
<feature type="domain" description="Hflx-type G" evidence="6">
    <location>
        <begin position="208"/>
        <end position="377"/>
    </location>
</feature>
<sequence length="430" mass="47368">MSTGFDRDRGEFTRGARTVIVLPDQGDAGRDAEARLEETAGLAMAIGLDVVERIALRVRAPKPATLIGSGQVEQVAQQVRMEEAQLVVFDASLTPVQQRNLETALEAKVIDRTGLILEIFGERAATAEGRLQVELAHLDYQAGRLVRSWTHLERQRGGFGFLGGPGETQIEADRRMIRDRMARLRRELDQVSRTRGLHRERRQRAPWPVIALVGYTNAGKSTLFNRLTGAHVMAKDLLFATLDPTLRQISLPGIDKAILSDTVGFVSDLPTQLVAAFKATLEEVVSADLLIHVRDIAHPDTEAQRADVEAVLTEIGVDPETPRFEAWNKIDLTEGDAREDVLVEAARRPNIVAVSAMTGEGIDDLIEQVAAALTSGHRRYRVTLDAGDGAGAAWLHAHGEVLDQVIEGEQAVYDVRLAESDYERFTRRDV</sequence>
<dbReference type="CDD" id="cd01878">
    <property type="entry name" value="HflX"/>
    <property type="match status" value="1"/>
</dbReference>
<keyword evidence="2 5" id="KW-0547">Nucleotide-binding</keyword>
<dbReference type="Pfam" id="PF16360">
    <property type="entry name" value="GTP-bdg_M"/>
    <property type="match status" value="1"/>
</dbReference>
<evidence type="ECO:0000259" key="6">
    <source>
        <dbReference type="PROSITE" id="PS51705"/>
    </source>
</evidence>
<dbReference type="Gene3D" id="3.40.50.300">
    <property type="entry name" value="P-loop containing nucleotide triphosphate hydrolases"/>
    <property type="match status" value="1"/>
</dbReference>
<keyword evidence="5" id="KW-0963">Cytoplasm</keyword>